<feature type="domain" description="Endonuclease/exonuclease/phosphatase" evidence="3">
    <location>
        <begin position="143"/>
        <end position="320"/>
    </location>
</feature>
<evidence type="ECO:0000313" key="5">
    <source>
        <dbReference type="Proteomes" id="UP001595937"/>
    </source>
</evidence>
<feature type="compositionally biased region" description="Polar residues" evidence="1">
    <location>
        <begin position="1"/>
        <end position="15"/>
    </location>
</feature>
<protein>
    <submittedName>
        <fullName evidence="4">Endonuclease/exonuclease/phosphatase family protein</fullName>
    </submittedName>
</protein>
<dbReference type="RefSeq" id="WP_193119190.1">
    <property type="nucleotide sequence ID" value="NZ_BAAAIR010000047.1"/>
</dbReference>
<reference evidence="5" key="1">
    <citation type="journal article" date="2019" name="Int. J. Syst. Evol. Microbiol.">
        <title>The Global Catalogue of Microorganisms (GCM) 10K type strain sequencing project: providing services to taxonomists for standard genome sequencing and annotation.</title>
        <authorList>
            <consortium name="The Broad Institute Genomics Platform"/>
            <consortium name="The Broad Institute Genome Sequencing Center for Infectious Disease"/>
            <person name="Wu L."/>
            <person name="Ma J."/>
        </authorList>
    </citation>
    <scope>NUCLEOTIDE SEQUENCE [LARGE SCALE GENOMIC DNA]</scope>
    <source>
        <strain evidence="5">CGMCC 1.16455</strain>
    </source>
</reference>
<accession>A0ABW0FDP9</accession>
<organism evidence="4 5">
    <name type="scientific">Brachybacterium tyrofermentans</name>
    <dbReference type="NCBI Taxonomy" id="47848"/>
    <lineage>
        <taxon>Bacteria</taxon>
        <taxon>Bacillati</taxon>
        <taxon>Actinomycetota</taxon>
        <taxon>Actinomycetes</taxon>
        <taxon>Micrococcales</taxon>
        <taxon>Dermabacteraceae</taxon>
        <taxon>Brachybacterium</taxon>
    </lineage>
</organism>
<feature type="transmembrane region" description="Helical" evidence="2">
    <location>
        <begin position="92"/>
        <end position="112"/>
    </location>
</feature>
<dbReference type="InterPro" id="IPR005135">
    <property type="entry name" value="Endo/exonuclease/phosphatase"/>
</dbReference>
<gene>
    <name evidence="4" type="ORF">ACFPK8_06405</name>
</gene>
<sequence>MTSAPPSQSPHSESLPSDAAPSEVLRAPELARRPVRRERVVVVLAVVLVALIVCGWIPGVAGTIGAVLLPWLAIPLVLCLILAVWSARRSIVVLLVPTLLWAAAMVPAMPGVGSDAQGDPMVVVAQNVRAESGTAADSARAAVDEGAGVIALTELDADSRAAAQSVLDADYPYRYEVGTEGIWSRYPLGAGEPLSLGLGWKRAARVTVQAPAGDVSLYLVHAASVRLGKQEGRDEMLSQVADVIAADRSERVLVVGDFNAASTDPALRPLRAAADWVRPTGISPGFTWPASAPVARIDHVFTRGLDVASSTSFRAGSSDHLATRTVLAAGA</sequence>
<proteinExistence type="predicted"/>
<dbReference type="GO" id="GO:0004519">
    <property type="term" value="F:endonuclease activity"/>
    <property type="evidence" value="ECO:0007669"/>
    <property type="project" value="UniProtKB-KW"/>
</dbReference>
<keyword evidence="2" id="KW-0472">Membrane</keyword>
<dbReference type="InterPro" id="IPR036691">
    <property type="entry name" value="Endo/exonu/phosph_ase_sf"/>
</dbReference>
<dbReference type="EMBL" id="JBHSLN010000019">
    <property type="protein sequence ID" value="MFC5297138.1"/>
    <property type="molecule type" value="Genomic_DNA"/>
</dbReference>
<feature type="transmembrane region" description="Helical" evidence="2">
    <location>
        <begin position="40"/>
        <end position="58"/>
    </location>
</feature>
<dbReference type="SUPFAM" id="SSF56219">
    <property type="entry name" value="DNase I-like"/>
    <property type="match status" value="1"/>
</dbReference>
<keyword evidence="2" id="KW-0812">Transmembrane</keyword>
<keyword evidence="2" id="KW-1133">Transmembrane helix</keyword>
<name>A0ABW0FDP9_9MICO</name>
<keyword evidence="4" id="KW-0540">Nuclease</keyword>
<evidence type="ECO:0000259" key="3">
    <source>
        <dbReference type="Pfam" id="PF03372"/>
    </source>
</evidence>
<dbReference type="GeneID" id="303298692"/>
<keyword evidence="4" id="KW-0378">Hydrolase</keyword>
<dbReference type="Proteomes" id="UP001595937">
    <property type="component" value="Unassembled WGS sequence"/>
</dbReference>
<dbReference type="Gene3D" id="3.60.10.10">
    <property type="entry name" value="Endonuclease/exonuclease/phosphatase"/>
    <property type="match status" value="1"/>
</dbReference>
<feature type="region of interest" description="Disordered" evidence="1">
    <location>
        <begin position="1"/>
        <end position="21"/>
    </location>
</feature>
<evidence type="ECO:0000313" key="4">
    <source>
        <dbReference type="EMBL" id="MFC5297138.1"/>
    </source>
</evidence>
<comment type="caution">
    <text evidence="4">The sequence shown here is derived from an EMBL/GenBank/DDBJ whole genome shotgun (WGS) entry which is preliminary data.</text>
</comment>
<evidence type="ECO:0000256" key="1">
    <source>
        <dbReference type="SAM" id="MobiDB-lite"/>
    </source>
</evidence>
<keyword evidence="4" id="KW-0255">Endonuclease</keyword>
<evidence type="ECO:0000256" key="2">
    <source>
        <dbReference type="SAM" id="Phobius"/>
    </source>
</evidence>
<feature type="transmembrane region" description="Helical" evidence="2">
    <location>
        <begin position="64"/>
        <end position="85"/>
    </location>
</feature>
<dbReference type="Pfam" id="PF03372">
    <property type="entry name" value="Exo_endo_phos"/>
    <property type="match status" value="1"/>
</dbReference>
<keyword evidence="5" id="KW-1185">Reference proteome</keyword>